<dbReference type="InterPro" id="IPR025368">
    <property type="entry name" value="DUF4272"/>
</dbReference>
<reference evidence="1 2" key="1">
    <citation type="submission" date="2024-04" db="EMBL/GenBank/DDBJ databases">
        <authorList>
            <person name="Wu Y.S."/>
            <person name="Zhang L."/>
        </authorList>
    </citation>
    <scope>NUCLEOTIDE SEQUENCE [LARGE SCALE GENOMIC DNA]</scope>
    <source>
        <strain evidence="1 2">KG-01</strain>
    </source>
</reference>
<accession>A0ABU9LNB0</accession>
<dbReference type="EMBL" id="JBCEWA010000009">
    <property type="protein sequence ID" value="MEL5989191.1"/>
    <property type="molecule type" value="Genomic_DNA"/>
</dbReference>
<evidence type="ECO:0000313" key="1">
    <source>
        <dbReference type="EMBL" id="MEL5989191.1"/>
    </source>
</evidence>
<gene>
    <name evidence="1" type="ORF">AAF454_12330</name>
</gene>
<protein>
    <submittedName>
        <fullName evidence="1">DUF4272 domain-containing protein</fullName>
    </submittedName>
</protein>
<comment type="caution">
    <text evidence="1">The sequence shown here is derived from an EMBL/GenBank/DDBJ whole genome shotgun (WGS) entry which is preliminary data.</text>
</comment>
<organism evidence="1 2">
    <name type="scientific">Kurthia gibsonii</name>
    <dbReference type="NCBI Taxonomy" id="33946"/>
    <lineage>
        <taxon>Bacteria</taxon>
        <taxon>Bacillati</taxon>
        <taxon>Bacillota</taxon>
        <taxon>Bacilli</taxon>
        <taxon>Bacillales</taxon>
        <taxon>Caryophanaceae</taxon>
        <taxon>Kurthia</taxon>
    </lineage>
</organism>
<proteinExistence type="predicted"/>
<dbReference type="Proteomes" id="UP001398420">
    <property type="component" value="Unassembled WGS sequence"/>
</dbReference>
<name>A0ABU9LNB0_9BACL</name>
<dbReference type="RefSeq" id="WP_087682601.1">
    <property type="nucleotide sequence ID" value="NZ_JBCEWA010000009.1"/>
</dbReference>
<keyword evidence="2" id="KW-1185">Reference proteome</keyword>
<dbReference type="Pfam" id="PF14094">
    <property type="entry name" value="DUF4272"/>
    <property type="match status" value="1"/>
</dbReference>
<evidence type="ECO:0000313" key="2">
    <source>
        <dbReference type="Proteomes" id="UP001398420"/>
    </source>
</evidence>
<sequence length="396" mass="45942">MSVNITLYASLESPTTIFEKIMEQKQDRYIVEFGEETLQIFKKGLFKKKLIGQFTHRVRQQEDANQFTQGLIGYIHQEIHGDEAIKQKLLIQGEHTNVMLGCMIEEDEAEAFFPSYFQFIQQLNGFIYVPSGDIISVDGQEIANGEGQIIAEDFTVQVAKRELKSLFDVTETVENQGRRVASIAKMKARHIPYTENLSLLPDSKQVRMRSVEEIARRAAVVLILIQFVRELLDEKEETNLKTSKRIAEVFLNRYGVKLNLTAEEEAFLAQEDYTQQELINKMWLYEAVWVMLWSIHLVEELAEPTQICDVEHTLNLLMNYTNIGELLQDAEARDVTEVLNRMDENYLYHWACTEARLQGEESPADLDDGVVLERQRAFNWITQLHEEQWDDVTIHS</sequence>